<proteinExistence type="predicted"/>
<dbReference type="EMBL" id="PP179318">
    <property type="protein sequence ID" value="XAI70123.1"/>
    <property type="molecule type" value="Genomic_DNA"/>
</dbReference>
<protein>
    <submittedName>
        <fullName evidence="2">Uncharacterized protein</fullName>
    </submittedName>
</protein>
<name>A0AAU6W0X1_9CAUD</name>
<sequence length="48" mass="5654">MNDPELIIRVLRGICIAIYAPMLPAIFFLAWLEVCHPATYKRLPKWLR</sequence>
<keyword evidence="1" id="KW-1133">Transmembrane helix</keyword>
<keyword evidence="1" id="KW-0472">Membrane</keyword>
<keyword evidence="1" id="KW-0812">Transmembrane</keyword>
<evidence type="ECO:0000313" key="2">
    <source>
        <dbReference type="EMBL" id="XAI70123.1"/>
    </source>
</evidence>
<accession>A0AAU6W0X1</accession>
<gene>
    <name evidence="2" type="ORF">Nican01_00110</name>
</gene>
<evidence type="ECO:0000256" key="1">
    <source>
        <dbReference type="SAM" id="Phobius"/>
    </source>
</evidence>
<feature type="transmembrane region" description="Helical" evidence="1">
    <location>
        <begin position="6"/>
        <end position="32"/>
    </location>
</feature>
<organism evidence="2">
    <name type="scientific">Pseudomonas phage Nican01</name>
    <dbReference type="NCBI Taxonomy" id="3138540"/>
    <lineage>
        <taxon>Viruses</taxon>
        <taxon>Duplodnaviria</taxon>
        <taxon>Heunggongvirae</taxon>
        <taxon>Uroviricota</taxon>
        <taxon>Caudoviricetes</taxon>
        <taxon>Nickievirus</taxon>
    </lineage>
</organism>
<reference evidence="2" key="1">
    <citation type="journal article" date="2024" name="J. Gen. Virol.">
        <title>Novel phages of Pseudomonas syringae unveil numerous potential auxiliary metabolic genes.</title>
        <authorList>
            <person name="Feltin C."/>
            <person name="Garneau J.R."/>
            <person name="Morris C.E."/>
            <person name="Berard A."/>
            <person name="Torres-Barcelo C."/>
        </authorList>
    </citation>
    <scope>NUCLEOTIDE SEQUENCE</scope>
</reference>